<proteinExistence type="predicted"/>
<dbReference type="GO" id="GO:0012505">
    <property type="term" value="C:endomembrane system"/>
    <property type="evidence" value="ECO:0007669"/>
    <property type="project" value="UniProtKB-SubCell"/>
</dbReference>
<dbReference type="EMBL" id="SJST01000004">
    <property type="protein sequence ID" value="TCD13874.1"/>
    <property type="molecule type" value="Genomic_DNA"/>
</dbReference>
<keyword evidence="4" id="KW-0472">Membrane</keyword>
<dbReference type="RefSeq" id="WP_131569320.1">
    <property type="nucleotide sequence ID" value="NZ_JAINFK010000003.1"/>
</dbReference>
<organism evidence="6 7">
    <name type="scientific">Oricola cellulosilytica</name>
    <dbReference type="NCBI Taxonomy" id="1429082"/>
    <lineage>
        <taxon>Bacteria</taxon>
        <taxon>Pseudomonadati</taxon>
        <taxon>Pseudomonadota</taxon>
        <taxon>Alphaproteobacteria</taxon>
        <taxon>Hyphomicrobiales</taxon>
        <taxon>Ahrensiaceae</taxon>
        <taxon>Oricola</taxon>
    </lineage>
</organism>
<name>A0A4R0PCQ4_9HYPH</name>
<comment type="subcellular location">
    <subcellularLocation>
        <location evidence="1">Endomembrane system</location>
        <topology evidence="1">Multi-pass membrane protein</topology>
    </subcellularLocation>
</comment>
<dbReference type="Pfam" id="PF06803">
    <property type="entry name" value="DUF1232"/>
    <property type="match status" value="1"/>
</dbReference>
<sequence>MDDVKIGEILEPGTTDEQAGRERRVRARFWSTVKKAARAIPFMDEVVAAYFCALDPRTPSSVRGTLLAALAYFVLPLDFVPDFLLGIGFGDDLAVLMAAIAAVRGNITDAHRAAARDALADRDSEAA</sequence>
<dbReference type="InterPro" id="IPR016983">
    <property type="entry name" value="UCP031804"/>
</dbReference>
<evidence type="ECO:0000259" key="5">
    <source>
        <dbReference type="Pfam" id="PF06803"/>
    </source>
</evidence>
<evidence type="ECO:0000313" key="7">
    <source>
        <dbReference type="Proteomes" id="UP000291301"/>
    </source>
</evidence>
<reference evidence="6 7" key="1">
    <citation type="journal article" date="2015" name="Antonie Van Leeuwenhoek">
        <title>Oricola cellulosilytica gen. nov., sp. nov., a cellulose-degrading bacterium of the family Phyllobacteriaceae isolated from surface seashore water, and emended descriptions of Mesorhizobium loti and Phyllobacterium myrsinacearum.</title>
        <authorList>
            <person name="Hameed A."/>
            <person name="Shahina M."/>
            <person name="Lai W.A."/>
            <person name="Lin S.Y."/>
            <person name="Young L.S."/>
            <person name="Liu Y.C."/>
            <person name="Hsu Y.H."/>
            <person name="Young C.C."/>
        </authorList>
    </citation>
    <scope>NUCLEOTIDE SEQUENCE [LARGE SCALE GENOMIC DNA]</scope>
    <source>
        <strain evidence="6 7">KCTC 52183</strain>
    </source>
</reference>
<evidence type="ECO:0000256" key="2">
    <source>
        <dbReference type="ARBA" id="ARBA00022692"/>
    </source>
</evidence>
<evidence type="ECO:0000256" key="1">
    <source>
        <dbReference type="ARBA" id="ARBA00004127"/>
    </source>
</evidence>
<dbReference type="InterPro" id="IPR010652">
    <property type="entry name" value="DUF1232"/>
</dbReference>
<comment type="caution">
    <text evidence="6">The sequence shown here is derived from an EMBL/GenBank/DDBJ whole genome shotgun (WGS) entry which is preliminary data.</text>
</comment>
<dbReference type="OrthoDB" id="9813247at2"/>
<feature type="domain" description="DUF1232" evidence="5">
    <location>
        <begin position="63"/>
        <end position="97"/>
    </location>
</feature>
<protein>
    <submittedName>
        <fullName evidence="6">DUF1232 domain-containing protein</fullName>
    </submittedName>
</protein>
<keyword evidence="3" id="KW-1133">Transmembrane helix</keyword>
<keyword evidence="7" id="KW-1185">Reference proteome</keyword>
<dbReference type="Proteomes" id="UP000291301">
    <property type="component" value="Unassembled WGS sequence"/>
</dbReference>
<keyword evidence="2" id="KW-0812">Transmembrane</keyword>
<accession>A0A4R0PCQ4</accession>
<dbReference type="PIRSF" id="PIRSF031804">
    <property type="entry name" value="UCP031804"/>
    <property type="match status" value="1"/>
</dbReference>
<gene>
    <name evidence="6" type="ORF">E0D97_12330</name>
</gene>
<evidence type="ECO:0000313" key="6">
    <source>
        <dbReference type="EMBL" id="TCD13874.1"/>
    </source>
</evidence>
<evidence type="ECO:0000256" key="3">
    <source>
        <dbReference type="ARBA" id="ARBA00022989"/>
    </source>
</evidence>
<dbReference type="AlphaFoldDB" id="A0A4R0PCQ4"/>
<evidence type="ECO:0000256" key="4">
    <source>
        <dbReference type="ARBA" id="ARBA00023136"/>
    </source>
</evidence>